<evidence type="ECO:0000256" key="6">
    <source>
        <dbReference type="RuleBase" id="RU361133"/>
    </source>
</evidence>
<keyword evidence="4 6" id="KW-0443">Lipid metabolism</keyword>
<evidence type="ECO:0000256" key="5">
    <source>
        <dbReference type="ARBA" id="ARBA00023224"/>
    </source>
</evidence>
<dbReference type="InterPro" id="IPR011993">
    <property type="entry name" value="PH-like_dom_sf"/>
</dbReference>
<dbReference type="EC" id="3.1.4.11" evidence="1 6"/>
<dbReference type="Gene3D" id="2.30.29.30">
    <property type="entry name" value="Pleckstrin-homology domain (PH domain)/Phosphotyrosine-binding domain (PTB)"/>
    <property type="match status" value="1"/>
</dbReference>
<organism evidence="10 11">
    <name type="scientific">Mycena sanguinolenta</name>
    <dbReference type="NCBI Taxonomy" id="230812"/>
    <lineage>
        <taxon>Eukaryota</taxon>
        <taxon>Fungi</taxon>
        <taxon>Dikarya</taxon>
        <taxon>Basidiomycota</taxon>
        <taxon>Agaricomycotina</taxon>
        <taxon>Agaricomycetes</taxon>
        <taxon>Agaricomycetidae</taxon>
        <taxon>Agaricales</taxon>
        <taxon>Marasmiineae</taxon>
        <taxon>Mycenaceae</taxon>
        <taxon>Mycena</taxon>
    </lineage>
</organism>
<feature type="compositionally biased region" description="Low complexity" evidence="7">
    <location>
        <begin position="292"/>
        <end position="303"/>
    </location>
</feature>
<keyword evidence="11" id="KW-1185">Reference proteome</keyword>
<dbReference type="PROSITE" id="PS50008">
    <property type="entry name" value="PIPLC_Y_DOMAIN"/>
    <property type="match status" value="1"/>
</dbReference>
<dbReference type="SUPFAM" id="SSF51695">
    <property type="entry name" value="PLC-like phosphodiesterases"/>
    <property type="match status" value="1"/>
</dbReference>
<feature type="domain" description="C2" evidence="8">
    <location>
        <begin position="703"/>
        <end position="846"/>
    </location>
</feature>
<dbReference type="GO" id="GO:0004435">
    <property type="term" value="F:phosphatidylinositol-4,5-bisphosphate phospholipase C activity"/>
    <property type="evidence" value="ECO:0007669"/>
    <property type="project" value="UniProtKB-EC"/>
</dbReference>
<dbReference type="GO" id="GO:0016042">
    <property type="term" value="P:lipid catabolic process"/>
    <property type="evidence" value="ECO:0007669"/>
    <property type="project" value="UniProtKB-KW"/>
</dbReference>
<dbReference type="SUPFAM" id="SSF50729">
    <property type="entry name" value="PH domain-like"/>
    <property type="match status" value="1"/>
</dbReference>
<dbReference type="InterPro" id="IPR000008">
    <property type="entry name" value="C2_dom"/>
</dbReference>
<dbReference type="Pfam" id="PF00387">
    <property type="entry name" value="PI-PLC-Y"/>
    <property type="match status" value="1"/>
</dbReference>
<dbReference type="PANTHER" id="PTHR10336:SF36">
    <property type="entry name" value="1-PHOSPHATIDYLINOSITOL 4,5-BISPHOSPHATE PHOSPHODIESTERASE BETA-4"/>
    <property type="match status" value="1"/>
</dbReference>
<feature type="domain" description="PI-PLC Y-box" evidence="9">
    <location>
        <begin position="590"/>
        <end position="707"/>
    </location>
</feature>
<evidence type="ECO:0000256" key="4">
    <source>
        <dbReference type="ARBA" id="ARBA00023098"/>
    </source>
</evidence>
<feature type="region of interest" description="Disordered" evidence="7">
    <location>
        <begin position="289"/>
        <end position="332"/>
    </location>
</feature>
<dbReference type="PROSITE" id="PS50004">
    <property type="entry name" value="C2"/>
    <property type="match status" value="1"/>
</dbReference>
<dbReference type="InterPro" id="IPR011992">
    <property type="entry name" value="EF-hand-dom_pair"/>
</dbReference>
<dbReference type="CDD" id="cd08558">
    <property type="entry name" value="PI-PLCc_eukaryota"/>
    <property type="match status" value="1"/>
</dbReference>
<dbReference type="AlphaFoldDB" id="A0A8H7DFZ3"/>
<reference evidence="10" key="1">
    <citation type="submission" date="2020-05" db="EMBL/GenBank/DDBJ databases">
        <title>Mycena genomes resolve the evolution of fungal bioluminescence.</title>
        <authorList>
            <person name="Tsai I.J."/>
        </authorList>
    </citation>
    <scope>NUCLEOTIDE SEQUENCE</scope>
    <source>
        <strain evidence="10">160909Yilan</strain>
    </source>
</reference>
<dbReference type="Pfam" id="PF00388">
    <property type="entry name" value="PI-PLC-X"/>
    <property type="match status" value="1"/>
</dbReference>
<dbReference type="SUPFAM" id="SSF47473">
    <property type="entry name" value="EF-hand"/>
    <property type="match status" value="1"/>
</dbReference>
<comment type="catalytic activity">
    <reaction evidence="6">
        <text>a 1,2-diacyl-sn-glycero-3-phospho-(1D-myo-inositol-4,5-bisphosphate) + H2O = 1D-myo-inositol 1,4,5-trisphosphate + a 1,2-diacyl-sn-glycerol + H(+)</text>
        <dbReference type="Rhea" id="RHEA:33179"/>
        <dbReference type="ChEBI" id="CHEBI:15377"/>
        <dbReference type="ChEBI" id="CHEBI:15378"/>
        <dbReference type="ChEBI" id="CHEBI:17815"/>
        <dbReference type="ChEBI" id="CHEBI:58456"/>
        <dbReference type="ChEBI" id="CHEBI:203600"/>
        <dbReference type="EC" id="3.1.4.11"/>
    </reaction>
</comment>
<accession>A0A8H7DFZ3</accession>
<dbReference type="SUPFAM" id="SSF49562">
    <property type="entry name" value="C2 domain (Calcium/lipid-binding domain, CaLB)"/>
    <property type="match status" value="1"/>
</dbReference>
<dbReference type="InterPro" id="IPR001192">
    <property type="entry name" value="PI-PLC_fam"/>
</dbReference>
<dbReference type="Gene3D" id="3.20.20.190">
    <property type="entry name" value="Phosphatidylinositol (PI) phosphodiesterase"/>
    <property type="match status" value="2"/>
</dbReference>
<dbReference type="Gene3D" id="1.10.238.10">
    <property type="entry name" value="EF-hand"/>
    <property type="match status" value="1"/>
</dbReference>
<proteinExistence type="predicted"/>
<evidence type="ECO:0000313" key="10">
    <source>
        <dbReference type="EMBL" id="KAF7370798.1"/>
    </source>
</evidence>
<dbReference type="SMART" id="SM00239">
    <property type="entry name" value="C2"/>
    <property type="match status" value="1"/>
</dbReference>
<evidence type="ECO:0000313" key="11">
    <source>
        <dbReference type="Proteomes" id="UP000623467"/>
    </source>
</evidence>
<dbReference type="OrthoDB" id="269822at2759"/>
<protein>
    <recommendedName>
        <fullName evidence="1 6">Phosphoinositide phospholipase C</fullName>
        <ecNumber evidence="1 6">3.1.4.11</ecNumber>
    </recommendedName>
</protein>
<dbReference type="Pfam" id="PF00168">
    <property type="entry name" value="C2"/>
    <property type="match status" value="1"/>
</dbReference>
<dbReference type="Gene3D" id="2.60.40.150">
    <property type="entry name" value="C2 domain"/>
    <property type="match status" value="1"/>
</dbReference>
<dbReference type="InterPro" id="IPR035892">
    <property type="entry name" value="C2_domain_sf"/>
</dbReference>
<keyword evidence="3 6" id="KW-0442">Lipid degradation</keyword>
<dbReference type="SMART" id="SM00149">
    <property type="entry name" value="PLCYc"/>
    <property type="match status" value="1"/>
</dbReference>
<dbReference type="InterPro" id="IPR001711">
    <property type="entry name" value="PLipase_C_Pinositol-sp_Y"/>
</dbReference>
<dbReference type="PANTHER" id="PTHR10336">
    <property type="entry name" value="PHOSPHOINOSITIDE-SPECIFIC PHOSPHOLIPASE C FAMILY PROTEIN"/>
    <property type="match status" value="1"/>
</dbReference>
<evidence type="ECO:0000259" key="9">
    <source>
        <dbReference type="PROSITE" id="PS50008"/>
    </source>
</evidence>
<dbReference type="EMBL" id="JACAZH010000004">
    <property type="protein sequence ID" value="KAF7370798.1"/>
    <property type="molecule type" value="Genomic_DNA"/>
</dbReference>
<dbReference type="SMART" id="SM00148">
    <property type="entry name" value="PLCXc"/>
    <property type="match status" value="1"/>
</dbReference>
<evidence type="ECO:0000259" key="8">
    <source>
        <dbReference type="PROSITE" id="PS50004"/>
    </source>
</evidence>
<dbReference type="GO" id="GO:0051209">
    <property type="term" value="P:release of sequestered calcium ion into cytosol"/>
    <property type="evidence" value="ECO:0007669"/>
    <property type="project" value="TreeGrafter"/>
</dbReference>
<evidence type="ECO:0000256" key="7">
    <source>
        <dbReference type="SAM" id="MobiDB-lite"/>
    </source>
</evidence>
<keyword evidence="5" id="KW-0807">Transducer</keyword>
<name>A0A8H7DFZ3_9AGAR</name>
<dbReference type="InterPro" id="IPR017946">
    <property type="entry name" value="PLC-like_Pdiesterase_TIM-brl"/>
</dbReference>
<dbReference type="GO" id="GO:0048015">
    <property type="term" value="P:phosphatidylinositol-mediated signaling"/>
    <property type="evidence" value="ECO:0007669"/>
    <property type="project" value="TreeGrafter"/>
</dbReference>
<evidence type="ECO:0000256" key="3">
    <source>
        <dbReference type="ARBA" id="ARBA00022963"/>
    </source>
</evidence>
<dbReference type="PRINTS" id="PR00390">
    <property type="entry name" value="PHPHLIPASEC"/>
</dbReference>
<sequence>MATTTLDFIPPLLQQGTQLTKISDKSQKKVVFRLDPEEGQILYDSWKHGIVPIESIKEIRTGSDAEYYCSQYGFAGELDKWITIVYVLHNTYRTLHLLAPTCDLKTLWENNLRKLYSIRLGLMHDLDNHELRQTVWERQYWKGAAKGRQSLNLDDVKSICLRLNIDFPKGELERLFKAPDTTQKNSLNFQQFQHFVKLLKRRPELEALYKKLCGEETLDFAKFEKFMKDTQQSTLSSVELKIVFDKYANVDTAPVVVPPPTVVPPAPTLTVPTSTNVSAVPPVSPVLPPPTLSATTADSLAAPTSPPPAPATIPALPKTDVAQSSPSPSSARNMSLDGFSSFLMSQDNAPTQPESNDMTQPMSDYFISTSHNTYLIGNQLMGVSTIEGYIRALLCGARSVELDIYDGPHEPMVYHGKTLTSEVSVREICQAIAKYAFVSSPYPIILSCEVHCGLVQQDMLVDIMTKAFGSALVRVALDEHPNKLVALPSPEQLKKRIMVKTKNMFVSAELDAIKAHKQAAKAAAAKAAHLEAEVPSSSSESETDAQSIMQEIGQEISSLKSKWKKLRGVPSGSTDSKKKGKTKAPMSMALASLLVYTVGVKCRGIDKSQEYDVEQVFSLSENSANKYIKGGAGIEDLIRHTQSHVVRIYPKGSRVNSTNYEPLQYWAAGCQLVALNIQTMDLGYRINQAMFLRRGRQGYVLKPPALRDVHFEALRKHTNHYFDVTIISAQQLPRPTHSSGKEVTEKSIVDPYVEVTHIPPSDNSGGEGTSARKISFATPAVKNNGFNPMWQEELCLPFDCLGGMQELIFVEFTVKQDKRPDLEPLARHISPLASLQRGFRHLPLHDAQLCQYLFSTLFVYINVRDVA</sequence>
<comment type="caution">
    <text evidence="10">The sequence shown here is derived from an EMBL/GenBank/DDBJ whole genome shotgun (WGS) entry which is preliminary data.</text>
</comment>
<gene>
    <name evidence="10" type="ORF">MSAN_00713300</name>
</gene>
<evidence type="ECO:0000256" key="2">
    <source>
        <dbReference type="ARBA" id="ARBA00022801"/>
    </source>
</evidence>
<dbReference type="InterPro" id="IPR000909">
    <property type="entry name" value="PLipase_C_PInositol-sp_X_dom"/>
</dbReference>
<evidence type="ECO:0000256" key="1">
    <source>
        <dbReference type="ARBA" id="ARBA00012368"/>
    </source>
</evidence>
<keyword evidence="2 6" id="KW-0378">Hydrolase</keyword>
<dbReference type="PROSITE" id="PS50007">
    <property type="entry name" value="PIPLC_X_DOMAIN"/>
    <property type="match status" value="1"/>
</dbReference>
<dbReference type="Proteomes" id="UP000623467">
    <property type="component" value="Unassembled WGS sequence"/>
</dbReference>
<dbReference type="CDD" id="cd00275">
    <property type="entry name" value="C2_PLC_like"/>
    <property type="match status" value="1"/>
</dbReference>